<evidence type="ECO:0000313" key="2">
    <source>
        <dbReference type="Proteomes" id="UP000304953"/>
    </source>
</evidence>
<keyword evidence="1" id="KW-0547">Nucleotide-binding</keyword>
<sequence length="453" mass="52925">MAGRKQELQYLEQMYQKSGNQLLVLYGRKENGGSKLVQEFCRNKKRFYYYAPDISPQFQKQRMRKEITDQYQVAVSEDSYDTFFKRIKSGDGSKLVVVIEEFHRIQKKEPQFIESILKLKGKKLYPGPVMILLCSSSISWAEQELPKIMGNSMKKIDGITKIQELGFLDLVRKFPNYSVRESVEAYGVIGGVPEYMKGWEDQQDIRRNICTHILSERGFLHGKAEEIIRSQLRELSVYHTILEVLASGKHKLNDIYQATGFSRAKISVYLKNLMEFDVVEKVYSFETGGWQNAQKGLYQIKDTFLNFWFKFVYPYSSDFHQMEPEEFYDKHIAGELEGYLKRYFVKVCMEYLKLQDMVGRLPLKIHKMGTWIGKKGHIDIIAQNSVRENIICLCSWAEGPMTFDMCQQLFQSMEQAKITANYYYLFSAGGFDENLVKVVEGDERILLVDMNRM</sequence>
<comment type="caution">
    <text evidence="1">The sequence shown here is derived from an EMBL/GenBank/DDBJ whole genome shotgun (WGS) entry which is preliminary data.</text>
</comment>
<dbReference type="EMBL" id="SRYA01000002">
    <property type="protein sequence ID" value="TGY98166.1"/>
    <property type="molecule type" value="Genomic_DNA"/>
</dbReference>
<gene>
    <name evidence="1" type="ORF">E5329_01820</name>
</gene>
<dbReference type="Proteomes" id="UP000304953">
    <property type="component" value="Unassembled WGS sequence"/>
</dbReference>
<name>A0AC61S139_9FIRM</name>
<organism evidence="1 2">
    <name type="scientific">Petralouisia muris</name>
    <dbReference type="NCBI Taxonomy" id="3032872"/>
    <lineage>
        <taxon>Bacteria</taxon>
        <taxon>Bacillati</taxon>
        <taxon>Bacillota</taxon>
        <taxon>Clostridia</taxon>
        <taxon>Lachnospirales</taxon>
        <taxon>Lachnospiraceae</taxon>
        <taxon>Petralouisia</taxon>
    </lineage>
</organism>
<proteinExistence type="predicted"/>
<evidence type="ECO:0000313" key="1">
    <source>
        <dbReference type="EMBL" id="TGY98166.1"/>
    </source>
</evidence>
<keyword evidence="2" id="KW-1185">Reference proteome</keyword>
<accession>A0AC61S139</accession>
<keyword evidence="1" id="KW-0067">ATP-binding</keyword>
<reference evidence="1" key="1">
    <citation type="submission" date="2019-04" db="EMBL/GenBank/DDBJ databases">
        <title>Microbes associate with the intestines of laboratory mice.</title>
        <authorList>
            <person name="Navarre W."/>
            <person name="Wong E."/>
            <person name="Huang K."/>
            <person name="Tropini C."/>
            <person name="Ng K."/>
            <person name="Yu B."/>
        </authorList>
    </citation>
    <scope>NUCLEOTIDE SEQUENCE</scope>
    <source>
        <strain evidence="1">NM01_1-7b</strain>
    </source>
</reference>
<protein>
    <submittedName>
        <fullName evidence="1">ATP-binding protein</fullName>
    </submittedName>
</protein>